<feature type="region of interest" description="Disordered" evidence="1">
    <location>
        <begin position="680"/>
        <end position="706"/>
    </location>
</feature>
<accession>A0A9P3HDL6</accession>
<comment type="caution">
    <text evidence="3">The sequence shown here is derived from an EMBL/GenBank/DDBJ whole genome shotgun (WGS) entry which is preliminary data.</text>
</comment>
<feature type="region of interest" description="Disordered" evidence="1">
    <location>
        <begin position="295"/>
        <end position="357"/>
    </location>
</feature>
<evidence type="ECO:0000256" key="1">
    <source>
        <dbReference type="SAM" id="MobiDB-lite"/>
    </source>
</evidence>
<feature type="compositionally biased region" description="Pro residues" evidence="1">
    <location>
        <begin position="1020"/>
        <end position="1031"/>
    </location>
</feature>
<feature type="region of interest" description="Disordered" evidence="1">
    <location>
        <begin position="1295"/>
        <end position="1337"/>
    </location>
</feature>
<keyword evidence="2" id="KW-1133">Transmembrane helix</keyword>
<feature type="compositionally biased region" description="Low complexity" evidence="1">
    <location>
        <begin position="1271"/>
        <end position="1280"/>
    </location>
</feature>
<feature type="region of interest" description="Disordered" evidence="1">
    <location>
        <begin position="111"/>
        <end position="205"/>
    </location>
</feature>
<keyword evidence="2" id="KW-0812">Transmembrane</keyword>
<feature type="compositionally biased region" description="Polar residues" evidence="1">
    <location>
        <begin position="1131"/>
        <end position="1140"/>
    </location>
</feature>
<feature type="compositionally biased region" description="Basic and acidic residues" evidence="1">
    <location>
        <begin position="412"/>
        <end position="430"/>
    </location>
</feature>
<feature type="compositionally biased region" description="Low complexity" evidence="1">
    <location>
        <begin position="191"/>
        <end position="202"/>
    </location>
</feature>
<feature type="region of interest" description="Disordered" evidence="1">
    <location>
        <begin position="402"/>
        <end position="461"/>
    </location>
</feature>
<feature type="compositionally biased region" description="Low complexity" evidence="1">
    <location>
        <begin position="1"/>
        <end position="53"/>
    </location>
</feature>
<reference evidence="3" key="1">
    <citation type="submission" date="2021-11" db="EMBL/GenBank/DDBJ databases">
        <authorList>
            <person name="Herlambang A."/>
            <person name="Guo Y."/>
            <person name="Takashima Y."/>
            <person name="Nishizawa T."/>
        </authorList>
    </citation>
    <scope>NUCLEOTIDE SEQUENCE</scope>
    <source>
        <strain evidence="3">E1425</strain>
    </source>
</reference>
<feature type="compositionally biased region" description="Low complexity" evidence="1">
    <location>
        <begin position="564"/>
        <end position="594"/>
    </location>
</feature>
<evidence type="ECO:0000256" key="2">
    <source>
        <dbReference type="SAM" id="Phobius"/>
    </source>
</evidence>
<feature type="transmembrane region" description="Helical" evidence="2">
    <location>
        <begin position="1384"/>
        <end position="1406"/>
    </location>
</feature>
<feature type="compositionally biased region" description="Low complexity" evidence="1">
    <location>
        <begin position="1008"/>
        <end position="1019"/>
    </location>
</feature>
<gene>
    <name evidence="3" type="ORF">EMPS_06906</name>
</gene>
<feature type="compositionally biased region" description="Polar residues" evidence="1">
    <location>
        <begin position="1178"/>
        <end position="1191"/>
    </location>
</feature>
<feature type="region of interest" description="Disordered" evidence="1">
    <location>
        <begin position="1"/>
        <end position="80"/>
    </location>
</feature>
<feature type="region of interest" description="Disordered" evidence="1">
    <location>
        <begin position="1008"/>
        <end position="1084"/>
    </location>
</feature>
<feature type="compositionally biased region" description="Polar residues" evidence="1">
    <location>
        <begin position="111"/>
        <end position="123"/>
    </location>
</feature>
<dbReference type="Proteomes" id="UP000827284">
    <property type="component" value="Unassembled WGS sequence"/>
</dbReference>
<name>A0A9P3HDL6_9FUNG</name>
<keyword evidence="2" id="KW-0472">Membrane</keyword>
<dbReference type="EMBL" id="BQFW01000009">
    <property type="protein sequence ID" value="GJJ74548.1"/>
    <property type="molecule type" value="Genomic_DNA"/>
</dbReference>
<feature type="region of interest" description="Disordered" evidence="1">
    <location>
        <begin position="554"/>
        <end position="637"/>
    </location>
</feature>
<protein>
    <submittedName>
        <fullName evidence="3">Uncharacterized protein</fullName>
    </submittedName>
</protein>
<sequence>MLSPDSSTVSTTAATSVASVTAPESTIPVTSSLVTSSTSSSSSSTTPLSTPTTQEVAEPGTQLEGQTLPPGHNTNNASGYTNEENQKELRAVSSNFITVSALPAHLPQESTVSSPLGTFSTTVPTPPSAVLPRCTSPSASVEASTQAATTTATATAAPSTRPPSRISLDQFSGERGHNAPPISHSAKGCLSPSFQSSSSSPQRVARPLSVTIDVSDTITQENSVDPPVYTADDDPPQLINSSTMPASAVLSGNSSVHQYQYHRSSLFGSGIAGLENGVDPGPGTSAYHARLSALSQQSNNPNLEGVRPTSSSLSWRSPPSLWSRERAPGVLPNGSDMDTGRDNGDDDPTLLPSTSSAAMPLAMFRRPFLEEDELPEYMSLPEQGLPFKIPAVQSITYTVIPSQGPDEFQQPQEHEDDLRRAGRLSHEDSPIHPNPVSSSSSSAEMRLDREPSLSLQAAGPGPLLQVPIGSPLLSSPRLRQGAQSERPWTLEYWVEDTIMYLLYLMDPKHSATTSLVPRTTDVQETRSLMATATIEPTPSALRSTMAPDANSGQIEAAAPSALPRTSISSGRSRSRNGNRTSTPGTSLLSGLSSSAPHSQQHARQLSSQSQPLSPPPVTGSDSQQSPIIRSDSSTRDETAVVVAMDGISENGHLMNHHPGDGIGEEEQDDGDGIMERVPVGHIRGRPPPLTRRQAGTGWPTVNSSHVNQLSRQHRLFRRTQPSFSAAVMAPTPSSSTAPATEAQVSTTDSDVVQSPPVIAAQAEVAASPVGTEGTTSHGSENVGLEPPSSVHQINPSLEETEHPSRPPSLAPPGTIVRTTLPSVQHVHINDGYAGEEADAVLAHNLQAIISPTASAGGHGAVQRNNAFNNALTSEFFKHPSFAFVTADDPQTWIWWSTHHESNLQRCRQEGPMEEVMMWWRTRLDYRTKENKKKRRLEKQRRKELGLDDEVSKATKNLGLVARWKRYLSLESTQHRQSMEITMRVRGLYYAWREEEVIAAEAELLMQQQQQQQQQNLSLLSPPPPADSPPPISFHSDGGQDFVDGVSEDQSSQFGMTSIRPRSSTTPPPPPLPMTPPPQLPPMPRKTKSRFFQLVRDDSLVMGQRVKGGPVAEVWITEEADEEEVDEFQGYSGPNISGSSHHQQDSGEGYVTSPTYQSVLDSSQSSPAPFVPLVRSDRSSSVTSNNGNTFMTDVSAATGGPVRSSTMSGPGPVIRPVPSGRSYASSSRYPLSDMDTPAPSFRDAMNTTGGASSGYYGPGNGGHASSHRRQRSSVAFSSSRASSIAPTVDDLDHDVHHHHQHHHLHHHHHHPHHPHDGPRQSNRRTGDDDTSSSSFPRSLRRRKCTIRVMKSLNNETSTFVLSTGPRLPELFDLFTDQSVPGPSRGAFICSVVTFALIFLIIFISLAFTHRGGVGDN</sequence>
<organism evidence="3 4">
    <name type="scientific">Entomortierella parvispora</name>
    <dbReference type="NCBI Taxonomy" id="205924"/>
    <lineage>
        <taxon>Eukaryota</taxon>
        <taxon>Fungi</taxon>
        <taxon>Fungi incertae sedis</taxon>
        <taxon>Mucoromycota</taxon>
        <taxon>Mortierellomycotina</taxon>
        <taxon>Mortierellomycetes</taxon>
        <taxon>Mortierellales</taxon>
        <taxon>Mortierellaceae</taxon>
        <taxon>Entomortierella</taxon>
    </lineage>
</organism>
<dbReference type="OrthoDB" id="2448842at2759"/>
<feature type="region of interest" description="Disordered" evidence="1">
    <location>
        <begin position="765"/>
        <end position="810"/>
    </location>
</feature>
<proteinExistence type="predicted"/>
<reference evidence="3" key="2">
    <citation type="journal article" date="2022" name="Microbiol. Resour. Announc.">
        <title>Whole-Genome Sequence of Entomortierella parvispora E1425, a Mucoromycotan Fungus Associated with Burkholderiaceae-Related Endosymbiotic Bacteria.</title>
        <authorList>
            <person name="Herlambang A."/>
            <person name="Guo Y."/>
            <person name="Takashima Y."/>
            <person name="Narisawa K."/>
            <person name="Ohta H."/>
            <person name="Nishizawa T."/>
        </authorList>
    </citation>
    <scope>NUCLEOTIDE SEQUENCE</scope>
    <source>
        <strain evidence="3">E1425</strain>
    </source>
</reference>
<feature type="compositionally biased region" description="Basic residues" evidence="1">
    <location>
        <begin position="1295"/>
        <end position="1312"/>
    </location>
</feature>
<feature type="compositionally biased region" description="Low complexity" evidence="1">
    <location>
        <begin position="310"/>
        <end position="322"/>
    </location>
</feature>
<feature type="compositionally biased region" description="Low complexity" evidence="1">
    <location>
        <begin position="143"/>
        <end position="164"/>
    </location>
</feature>
<feature type="region of interest" description="Disordered" evidence="1">
    <location>
        <begin position="1122"/>
        <end position="1280"/>
    </location>
</feature>
<evidence type="ECO:0000313" key="4">
    <source>
        <dbReference type="Proteomes" id="UP000827284"/>
    </source>
</evidence>
<feature type="compositionally biased region" description="Polar residues" evidence="1">
    <location>
        <begin position="1151"/>
        <end position="1166"/>
    </location>
</feature>
<feature type="compositionally biased region" description="Polar residues" evidence="1">
    <location>
        <begin position="619"/>
        <end position="631"/>
    </location>
</feature>
<feature type="compositionally biased region" description="Pro residues" evidence="1">
    <location>
        <begin position="1065"/>
        <end position="1083"/>
    </location>
</feature>
<evidence type="ECO:0000313" key="3">
    <source>
        <dbReference type="EMBL" id="GJJ74548.1"/>
    </source>
</evidence>
<keyword evidence="4" id="KW-1185">Reference proteome</keyword>